<gene>
    <name evidence="1" type="ORF">AR543_14685</name>
</gene>
<reference evidence="2" key="1">
    <citation type="submission" date="2015-10" db="EMBL/GenBank/DDBJ databases">
        <title>Genome of Paenibacillus bovis sp. nov.</title>
        <authorList>
            <person name="Wu Z."/>
            <person name="Gao C."/>
            <person name="Liu Z."/>
            <person name="Zheng H."/>
        </authorList>
    </citation>
    <scope>NUCLEOTIDE SEQUENCE [LARGE SCALE GENOMIC DNA]</scope>
    <source>
        <strain evidence="2">BD3526</strain>
    </source>
</reference>
<dbReference type="RefSeq" id="WP_060535241.1">
    <property type="nucleotide sequence ID" value="NZ_CP013023.1"/>
</dbReference>
<evidence type="ECO:0000313" key="1">
    <source>
        <dbReference type="EMBL" id="ANF97125.1"/>
    </source>
</evidence>
<proteinExistence type="predicted"/>
<organism evidence="1 2">
    <name type="scientific">Paenibacillus bovis</name>
    <dbReference type="NCBI Taxonomy" id="1616788"/>
    <lineage>
        <taxon>Bacteria</taxon>
        <taxon>Bacillati</taxon>
        <taxon>Bacillota</taxon>
        <taxon>Bacilli</taxon>
        <taxon>Bacillales</taxon>
        <taxon>Paenibacillaceae</taxon>
        <taxon>Paenibacillus</taxon>
    </lineage>
</organism>
<dbReference type="AlphaFoldDB" id="A0A172ZHL4"/>
<name>A0A172ZHL4_9BACL</name>
<evidence type="ECO:0000313" key="2">
    <source>
        <dbReference type="Proteomes" id="UP000078148"/>
    </source>
</evidence>
<dbReference type="EMBL" id="CP013023">
    <property type="protein sequence ID" value="ANF97125.1"/>
    <property type="molecule type" value="Genomic_DNA"/>
</dbReference>
<dbReference type="OrthoDB" id="3371683at2"/>
<sequence>MITDPYTPEIVQETIRFTELYTRMGQQLLASLLTAEYIHMPEGGQEPVHIEDAIERVYEVDSLKPIWYKGQYWNIHLHGEHCRFASDSGLPIEVNMYDSSLLDASFFSDFLHHLPAAQVLVHLIKPADFMVIVHLFEYMTEQNLLTQINSTNFRAQPIE</sequence>
<accession>A0A172ZHL4</accession>
<dbReference type="KEGG" id="pbv:AR543_14685"/>
<keyword evidence="2" id="KW-1185">Reference proteome</keyword>
<protein>
    <submittedName>
        <fullName evidence="1">Uncharacterized protein</fullName>
    </submittedName>
</protein>
<dbReference type="Proteomes" id="UP000078148">
    <property type="component" value="Chromosome"/>
</dbReference>
<reference evidence="1 2" key="2">
    <citation type="journal article" date="2016" name="Int. J. Syst. Evol. Microbiol.">
        <title>Paenibacillus bovis sp. nov., isolated from raw yak (Bos grunniens) milk.</title>
        <authorList>
            <person name="Gao C."/>
            <person name="Han J."/>
            <person name="Liu Z."/>
            <person name="Xu X."/>
            <person name="Hang F."/>
            <person name="Wu Z."/>
        </authorList>
    </citation>
    <scope>NUCLEOTIDE SEQUENCE [LARGE SCALE GENOMIC DNA]</scope>
    <source>
        <strain evidence="1 2">BD3526</strain>
    </source>
</reference>